<evidence type="ECO:0000256" key="1">
    <source>
        <dbReference type="SAM" id="SignalP"/>
    </source>
</evidence>
<keyword evidence="4" id="KW-1185">Reference proteome</keyword>
<name>A0A6M0QYI8_9RHOB</name>
<keyword evidence="1" id="KW-0732">Signal</keyword>
<dbReference type="EMBL" id="JAAIVJ010000015">
    <property type="protein sequence ID" value="NEY91894.1"/>
    <property type="molecule type" value="Genomic_DNA"/>
</dbReference>
<dbReference type="InterPro" id="IPR012674">
    <property type="entry name" value="Calycin"/>
</dbReference>
<feature type="domain" description="Lipocalin/cytosolic fatty-acid binding" evidence="2">
    <location>
        <begin position="103"/>
        <end position="160"/>
    </location>
</feature>
<dbReference type="RefSeq" id="WP_164627727.1">
    <property type="nucleotide sequence ID" value="NZ_JAAIVJ010000015.1"/>
</dbReference>
<accession>A0A6M0QYI8</accession>
<feature type="chain" id="PRO_5027019183" evidence="1">
    <location>
        <begin position="20"/>
        <end position="162"/>
    </location>
</feature>
<feature type="signal peptide" evidence="1">
    <location>
        <begin position="1"/>
        <end position="19"/>
    </location>
</feature>
<dbReference type="PROSITE" id="PS51257">
    <property type="entry name" value="PROKAR_LIPOPROTEIN"/>
    <property type="match status" value="1"/>
</dbReference>
<dbReference type="SUPFAM" id="SSF50814">
    <property type="entry name" value="Lipocalins"/>
    <property type="match status" value="1"/>
</dbReference>
<evidence type="ECO:0000313" key="4">
    <source>
        <dbReference type="Proteomes" id="UP000477782"/>
    </source>
</evidence>
<dbReference type="Gene3D" id="2.40.128.20">
    <property type="match status" value="1"/>
</dbReference>
<dbReference type="InterPro" id="IPR000566">
    <property type="entry name" value="Lipocln_cytosolic_FA-bd_dom"/>
</dbReference>
<organism evidence="3 4">
    <name type="scientific">Tabrizicola oligotrophica</name>
    <dbReference type="NCBI Taxonomy" id="2710650"/>
    <lineage>
        <taxon>Bacteria</taxon>
        <taxon>Pseudomonadati</taxon>
        <taxon>Pseudomonadota</taxon>
        <taxon>Alphaproteobacteria</taxon>
        <taxon>Rhodobacterales</taxon>
        <taxon>Paracoccaceae</taxon>
        <taxon>Tabrizicola</taxon>
    </lineage>
</organism>
<sequence length="162" mass="16991">MSRLTLLAALLLAACGAGPADLPQGAYRPKGGQVYSSAVFDAARLPGRWQQVGAFGPEGGCKPGGVDIKPGGKAAFRLCLGGRDIRGAGQLQPVGPGRFAIAGQEWWVLWADGDYRTLVIGTPSGAFGFVLNRGGGISSDRLTAAREILEWNGYDLSQFRPM</sequence>
<dbReference type="Proteomes" id="UP000477782">
    <property type="component" value="Unassembled WGS sequence"/>
</dbReference>
<evidence type="ECO:0000259" key="2">
    <source>
        <dbReference type="Pfam" id="PF08212"/>
    </source>
</evidence>
<dbReference type="Pfam" id="PF08212">
    <property type="entry name" value="Lipocalin_2"/>
    <property type="match status" value="1"/>
</dbReference>
<reference evidence="3 4" key="1">
    <citation type="submission" date="2020-02" db="EMBL/GenBank/DDBJ databases">
        <authorList>
            <person name="Chen W.-M."/>
        </authorList>
    </citation>
    <scope>NUCLEOTIDE SEQUENCE [LARGE SCALE GENOMIC DNA]</scope>
    <source>
        <strain evidence="3 4">KMS-5</strain>
    </source>
</reference>
<gene>
    <name evidence="3" type="ORF">G4Z14_16505</name>
</gene>
<dbReference type="AlphaFoldDB" id="A0A6M0QYI8"/>
<comment type="caution">
    <text evidence="3">The sequence shown here is derived from an EMBL/GenBank/DDBJ whole genome shotgun (WGS) entry which is preliminary data.</text>
</comment>
<evidence type="ECO:0000313" key="3">
    <source>
        <dbReference type="EMBL" id="NEY91894.1"/>
    </source>
</evidence>
<protein>
    <submittedName>
        <fullName evidence="3">Lipocalin family protein</fullName>
    </submittedName>
</protein>
<proteinExistence type="predicted"/>